<evidence type="ECO:0000313" key="3">
    <source>
        <dbReference type="Proteomes" id="UP000540506"/>
    </source>
</evidence>
<accession>A0A7W7RBB2</accession>
<gene>
    <name evidence="2" type="ORF">FHR34_007886</name>
</gene>
<reference evidence="2 3" key="1">
    <citation type="submission" date="2020-08" db="EMBL/GenBank/DDBJ databases">
        <title>Sequencing the genomes of 1000 actinobacteria strains.</title>
        <authorList>
            <person name="Klenk H.-P."/>
        </authorList>
    </citation>
    <scope>NUCLEOTIDE SEQUENCE [LARGE SCALE GENOMIC DNA]</scope>
    <source>
        <strain evidence="2 3">DSM 41654</strain>
    </source>
</reference>
<sequence length="106" mass="10999">MIAVISVMLSEGYGQVSRGSRYGVTVPGDDDPPVPPPGKSAGLRGGLESERGAHKAAAREYLRGVASFACDLTNEEQAKSRSACYLGGSIAAGTNWAIFESSGEHL</sequence>
<name>A0A7W7RBB2_KITKI</name>
<organism evidence="2 3">
    <name type="scientific">Kitasatospora kifunensis</name>
    <name type="common">Streptomyces kifunensis</name>
    <dbReference type="NCBI Taxonomy" id="58351"/>
    <lineage>
        <taxon>Bacteria</taxon>
        <taxon>Bacillati</taxon>
        <taxon>Actinomycetota</taxon>
        <taxon>Actinomycetes</taxon>
        <taxon>Kitasatosporales</taxon>
        <taxon>Streptomycetaceae</taxon>
        <taxon>Kitasatospora</taxon>
    </lineage>
</organism>
<evidence type="ECO:0000256" key="1">
    <source>
        <dbReference type="SAM" id="MobiDB-lite"/>
    </source>
</evidence>
<evidence type="ECO:0000313" key="2">
    <source>
        <dbReference type="EMBL" id="MBB4928789.1"/>
    </source>
</evidence>
<keyword evidence="3" id="KW-1185">Reference proteome</keyword>
<protein>
    <submittedName>
        <fullName evidence="2">Uncharacterized protein</fullName>
    </submittedName>
</protein>
<dbReference type="RefSeq" id="WP_184946392.1">
    <property type="nucleotide sequence ID" value="NZ_JACHJV010000003.1"/>
</dbReference>
<dbReference type="EMBL" id="JACHJV010000003">
    <property type="protein sequence ID" value="MBB4928789.1"/>
    <property type="molecule type" value="Genomic_DNA"/>
</dbReference>
<proteinExistence type="predicted"/>
<dbReference type="AlphaFoldDB" id="A0A7W7RBB2"/>
<feature type="region of interest" description="Disordered" evidence="1">
    <location>
        <begin position="20"/>
        <end position="46"/>
    </location>
</feature>
<comment type="caution">
    <text evidence="2">The sequence shown here is derived from an EMBL/GenBank/DDBJ whole genome shotgun (WGS) entry which is preliminary data.</text>
</comment>
<dbReference type="Proteomes" id="UP000540506">
    <property type="component" value="Unassembled WGS sequence"/>
</dbReference>